<sequence>MIMGTLGSINSFDNYNTRITKEEVRDKIYKDSNIEKKIKEGVEDYLDLSILKMHSDNAYSEYDYLNNYMLITTEIFEEGYVICDIHIDVNMKIYDYMPKDDNKNERYLALDNIYLMGLNLKFSLKEINDDIENIELRYFNIYGISDNLHQS</sequence>
<dbReference type="EMBL" id="CP001357">
    <property type="protein sequence ID" value="ACN83936.1"/>
    <property type="molecule type" value="Genomic_DNA"/>
</dbReference>
<dbReference type="GeneID" id="63962560"/>
<organism evidence="1 2">
    <name type="scientific">Brachyspira hyodysenteriae (strain ATCC 49526 / WA1)</name>
    <dbReference type="NCBI Taxonomy" id="565034"/>
    <lineage>
        <taxon>Bacteria</taxon>
        <taxon>Pseudomonadati</taxon>
        <taxon>Spirochaetota</taxon>
        <taxon>Spirochaetia</taxon>
        <taxon>Brachyspirales</taxon>
        <taxon>Brachyspiraceae</taxon>
        <taxon>Brachyspira</taxon>
    </lineage>
</organism>
<gene>
    <name evidence="1" type="ordered locus">BHWA1_01464</name>
</gene>
<reference evidence="1 2" key="1">
    <citation type="journal article" date="2009" name="PLoS ONE">
        <title>Genome sequence of the pathogenic intestinal spirochete Brachyspira hyodysenteriae reveals adaptations to its lifestyle in the porcine large intestine.</title>
        <authorList>
            <person name="Bellgard M.I."/>
            <person name="Wanchanthuek P."/>
            <person name="La T."/>
            <person name="Ryan K."/>
            <person name="Moolhuijzen P."/>
            <person name="Albertyn Z."/>
            <person name="Shaban B."/>
            <person name="Motro Y."/>
            <person name="Dunn D.S."/>
            <person name="Schibeci D."/>
            <person name="Hunter A."/>
            <person name="Barrero R."/>
            <person name="Phillips N.D."/>
            <person name="Hampson D.J."/>
        </authorList>
    </citation>
    <scope>NUCLEOTIDE SEQUENCE [LARGE SCALE GENOMIC DNA]</scope>
    <source>
        <strain evidence="2">ATCC 49526 / WA1</strain>
    </source>
</reference>
<evidence type="ECO:0000313" key="1">
    <source>
        <dbReference type="EMBL" id="ACN83936.1"/>
    </source>
</evidence>
<keyword evidence="2" id="KW-1185">Reference proteome</keyword>
<accession>A0A3B6VJ01</accession>
<proteinExistence type="predicted"/>
<dbReference type="RefSeq" id="WP_012670978.1">
    <property type="nucleotide sequence ID" value="NC_012225.1"/>
</dbReference>
<dbReference type="Proteomes" id="UP000001803">
    <property type="component" value="Chromosome"/>
</dbReference>
<protein>
    <submittedName>
        <fullName evidence="1">Uncharacterized protein</fullName>
    </submittedName>
</protein>
<dbReference type="AlphaFoldDB" id="A0A3B6VJ01"/>
<name>A0A3B6VJ01_BRAHW</name>
<evidence type="ECO:0000313" key="2">
    <source>
        <dbReference type="Proteomes" id="UP000001803"/>
    </source>
</evidence>
<dbReference type="KEGG" id="bhy:BHWA1_01464"/>